<name>A0A087D0Q8_9BIFI</name>
<dbReference type="Proteomes" id="UP000029040">
    <property type="component" value="Unassembled WGS sequence"/>
</dbReference>
<feature type="transmembrane region" description="Helical" evidence="8">
    <location>
        <begin position="28"/>
        <end position="50"/>
    </location>
</feature>
<comment type="similarity">
    <text evidence="2">Belongs to the DcuC/DcuD transporter (TC 2.A.61) family.</text>
</comment>
<feature type="transmembrane region" description="Helical" evidence="8">
    <location>
        <begin position="115"/>
        <end position="148"/>
    </location>
</feature>
<feature type="transmembrane region" description="Helical" evidence="8">
    <location>
        <begin position="457"/>
        <end position="478"/>
    </location>
</feature>
<feature type="transmembrane region" description="Helical" evidence="8">
    <location>
        <begin position="291"/>
        <end position="310"/>
    </location>
</feature>
<feature type="transmembrane region" description="Helical" evidence="8">
    <location>
        <begin position="331"/>
        <end position="355"/>
    </location>
</feature>
<reference evidence="9 10" key="1">
    <citation type="submission" date="2014-03" db="EMBL/GenBank/DDBJ databases">
        <title>Genomics of Bifidobacteria.</title>
        <authorList>
            <person name="Ventura M."/>
            <person name="Milani C."/>
            <person name="Lugli G.A."/>
        </authorList>
    </citation>
    <scope>NUCLEOTIDE SEQUENCE [LARGE SCALE GENOMIC DNA]</scope>
    <source>
        <strain evidence="9 10">LMG 14934</strain>
    </source>
</reference>
<keyword evidence="3" id="KW-0813">Transport</keyword>
<feature type="transmembrane region" description="Helical" evidence="8">
    <location>
        <begin position="427"/>
        <end position="445"/>
    </location>
</feature>
<evidence type="ECO:0000313" key="10">
    <source>
        <dbReference type="Proteomes" id="UP000029040"/>
    </source>
</evidence>
<evidence type="ECO:0000313" key="9">
    <source>
        <dbReference type="EMBL" id="KFI89108.1"/>
    </source>
</evidence>
<dbReference type="GO" id="GO:0015556">
    <property type="term" value="F:C4-dicarboxylate transmembrane transporter activity"/>
    <property type="evidence" value="ECO:0007669"/>
    <property type="project" value="InterPro"/>
</dbReference>
<dbReference type="InterPro" id="IPR004669">
    <property type="entry name" value="C4_dicarb_anaerob_car"/>
</dbReference>
<evidence type="ECO:0000256" key="7">
    <source>
        <dbReference type="ARBA" id="ARBA00023136"/>
    </source>
</evidence>
<evidence type="ECO:0000256" key="1">
    <source>
        <dbReference type="ARBA" id="ARBA00004651"/>
    </source>
</evidence>
<dbReference type="InterPro" id="IPR018385">
    <property type="entry name" value="C4_dicarb_anaerob_car-like"/>
</dbReference>
<keyword evidence="5 8" id="KW-0812">Transmembrane</keyword>
<dbReference type="EMBL" id="JGZM01000001">
    <property type="protein sequence ID" value="KFI89108.1"/>
    <property type="molecule type" value="Genomic_DNA"/>
</dbReference>
<dbReference type="GO" id="GO:0005886">
    <property type="term" value="C:plasma membrane"/>
    <property type="evidence" value="ECO:0007669"/>
    <property type="project" value="UniProtKB-SubCell"/>
</dbReference>
<sequence>MDIVMVLVAVVAVAAVVFMLIKKMDIKISLFLIGILLMYVAMAMGRPIAFSDFASSGVAWLDPFKVVGDQFVSTLTSAGFVMLILGGYTAYMSRIGANEVTVSVLSKPLGHIKSAYVLVPITFLLGNLLSLVIPSASNLSIILLATLFPVLRQAGMSTLSAAAVVATSATVMPTPLGSDNIAISAELAETAQFAGITASEYVFRYHVLVSIPTLFAMAVAHYFWQRFMDRRDERLGRVSAVDDGEIELAEVKQITGGALYRTVYAILPLLPIIMLLVVFAITSITGFDIDISVQLASILSFVIAIICEFVRTRDARKTLDDTESFFKGMGGAMPVVALLVAASVFVVGLQSIGLIDALQNAMTGIQGGGLGFVLPLLLIGLTALIVILSGSGTALFFAMVPLMIPLAAASGINVLAVTIPMSLAGNLLRELSPVAGVIMIVSGTVKKSPFEIIRRTSVPMIVGVVVMFVLSMAIFLPMGTA</sequence>
<accession>A0A087D0Q8</accession>
<evidence type="ECO:0000256" key="4">
    <source>
        <dbReference type="ARBA" id="ARBA00022475"/>
    </source>
</evidence>
<feature type="transmembrane region" description="Helical" evidence="8">
    <location>
        <begin position="262"/>
        <end position="285"/>
    </location>
</feature>
<feature type="transmembrane region" description="Helical" evidence="8">
    <location>
        <begin position="367"/>
        <end position="388"/>
    </location>
</feature>
<dbReference type="NCBIfam" id="NF037994">
    <property type="entry name" value="DcuC_1"/>
    <property type="match status" value="1"/>
</dbReference>
<evidence type="ECO:0000256" key="5">
    <source>
        <dbReference type="ARBA" id="ARBA00022692"/>
    </source>
</evidence>
<comment type="subcellular location">
    <subcellularLocation>
        <location evidence="1">Cell membrane</location>
        <topology evidence="1">Multi-pass membrane protein</topology>
    </subcellularLocation>
</comment>
<feature type="transmembrane region" description="Helical" evidence="8">
    <location>
        <begin position="203"/>
        <end position="224"/>
    </location>
</feature>
<dbReference type="AlphaFoldDB" id="A0A087D0Q8"/>
<feature type="transmembrane region" description="Helical" evidence="8">
    <location>
        <begin position="6"/>
        <end position="21"/>
    </location>
</feature>
<organism evidence="9 10">
    <name type="scientific">Bifidobacterium pullorum subsp. saeculare DSM 6531 = LMG 14934</name>
    <dbReference type="NCBI Taxonomy" id="1437611"/>
    <lineage>
        <taxon>Bacteria</taxon>
        <taxon>Bacillati</taxon>
        <taxon>Actinomycetota</taxon>
        <taxon>Actinomycetes</taxon>
        <taxon>Bifidobacteriales</taxon>
        <taxon>Bifidobacteriaceae</taxon>
        <taxon>Bifidobacterium</taxon>
    </lineage>
</organism>
<gene>
    <name evidence="9" type="ORF">BSAE_0571</name>
</gene>
<feature type="transmembrane region" description="Helical" evidence="8">
    <location>
        <begin position="395"/>
        <end position="421"/>
    </location>
</feature>
<protein>
    <submittedName>
        <fullName evidence="9">Dicarboxylate transport protein</fullName>
    </submittedName>
</protein>
<evidence type="ECO:0000256" key="2">
    <source>
        <dbReference type="ARBA" id="ARBA00005275"/>
    </source>
</evidence>
<evidence type="ECO:0000256" key="3">
    <source>
        <dbReference type="ARBA" id="ARBA00022448"/>
    </source>
</evidence>
<proteinExistence type="inferred from homology"/>
<comment type="caution">
    <text evidence="9">The sequence shown here is derived from an EMBL/GenBank/DDBJ whole genome shotgun (WGS) entry which is preliminary data.</text>
</comment>
<feature type="transmembrane region" description="Helical" evidence="8">
    <location>
        <begin position="70"/>
        <end position="91"/>
    </location>
</feature>
<dbReference type="PANTHER" id="PTHR42002">
    <property type="entry name" value="ANAEROBIC C4-DICARBOXYLATE TRANSPORTER DCUC-RELATED"/>
    <property type="match status" value="1"/>
</dbReference>
<dbReference type="Pfam" id="PF03606">
    <property type="entry name" value="DcuC"/>
    <property type="match status" value="1"/>
</dbReference>
<keyword evidence="7 8" id="KW-0472">Membrane</keyword>
<evidence type="ECO:0000256" key="6">
    <source>
        <dbReference type="ARBA" id="ARBA00022989"/>
    </source>
</evidence>
<dbReference type="RefSeq" id="WP_033509621.1">
    <property type="nucleotide sequence ID" value="NZ_JDTM01000007.1"/>
</dbReference>
<dbReference type="PANTHER" id="PTHR42002:SF2">
    <property type="entry name" value="ANAEROBIC C4-DICARBOXYLATE TRANSPORTER DCUC-RELATED"/>
    <property type="match status" value="1"/>
</dbReference>
<evidence type="ECO:0000256" key="8">
    <source>
        <dbReference type="SAM" id="Phobius"/>
    </source>
</evidence>
<keyword evidence="4" id="KW-1003">Cell membrane</keyword>
<keyword evidence="6 8" id="KW-1133">Transmembrane helix</keyword>
<dbReference type="NCBIfam" id="TIGR00771">
    <property type="entry name" value="DcuC"/>
    <property type="match status" value="1"/>
</dbReference>